<dbReference type="AlphaFoldDB" id="A0A8J7GPE7"/>
<proteinExistence type="predicted"/>
<protein>
    <submittedName>
        <fullName evidence="1">Uncharacterized protein</fullName>
    </submittedName>
</protein>
<keyword evidence="2" id="KW-1185">Reference proteome</keyword>
<organism evidence="1 2">
    <name type="scientific">Longispora fulva</name>
    <dbReference type="NCBI Taxonomy" id="619741"/>
    <lineage>
        <taxon>Bacteria</taxon>
        <taxon>Bacillati</taxon>
        <taxon>Actinomycetota</taxon>
        <taxon>Actinomycetes</taxon>
        <taxon>Micromonosporales</taxon>
        <taxon>Micromonosporaceae</taxon>
        <taxon>Longispora</taxon>
    </lineage>
</organism>
<dbReference type="EMBL" id="JADOUF010000001">
    <property type="protein sequence ID" value="MBG6136499.1"/>
    <property type="molecule type" value="Genomic_DNA"/>
</dbReference>
<accession>A0A8J7GPE7</accession>
<gene>
    <name evidence="1" type="ORF">IW245_002693</name>
</gene>
<dbReference type="RefSeq" id="WP_197003465.1">
    <property type="nucleotide sequence ID" value="NZ_BONS01000015.1"/>
</dbReference>
<sequence length="158" mass="18378">MGGLLAAFATRSTERFRAMAALREKAEERSLGSIESFMLATHAWLDWLIYIEELGWSDVDGKMDELSRRVRQRNEAHRRLLLLASPPLYRWLVEIYGPVEYEVKRTYARQLRMVGTVDDEGMSARRAYGKLLRVDLVEIVRPEIQGLRDPRRLGARFP</sequence>
<reference evidence="1" key="1">
    <citation type="submission" date="2020-11" db="EMBL/GenBank/DDBJ databases">
        <title>Sequencing the genomes of 1000 actinobacteria strains.</title>
        <authorList>
            <person name="Klenk H.-P."/>
        </authorList>
    </citation>
    <scope>NUCLEOTIDE SEQUENCE</scope>
    <source>
        <strain evidence="1">DSM 45356</strain>
    </source>
</reference>
<evidence type="ECO:0000313" key="1">
    <source>
        <dbReference type="EMBL" id="MBG6136499.1"/>
    </source>
</evidence>
<name>A0A8J7GPE7_9ACTN</name>
<evidence type="ECO:0000313" key="2">
    <source>
        <dbReference type="Proteomes" id="UP000622552"/>
    </source>
</evidence>
<comment type="caution">
    <text evidence="1">The sequence shown here is derived from an EMBL/GenBank/DDBJ whole genome shotgun (WGS) entry which is preliminary data.</text>
</comment>
<dbReference type="Proteomes" id="UP000622552">
    <property type="component" value="Unassembled WGS sequence"/>
</dbReference>